<evidence type="ECO:0000313" key="4">
    <source>
        <dbReference type="EMBL" id="ALJ61044.1"/>
    </source>
</evidence>
<dbReference type="InterPro" id="IPR036513">
    <property type="entry name" value="STAS_dom_sf"/>
</dbReference>
<dbReference type="EMBL" id="VVYW01000001">
    <property type="protein sequence ID" value="KAA5411193.1"/>
    <property type="molecule type" value="Genomic_DNA"/>
</dbReference>
<evidence type="ECO:0000313" key="6">
    <source>
        <dbReference type="EMBL" id="KAA5418809.1"/>
    </source>
</evidence>
<dbReference type="PATRIC" id="fig|246787.4.peg.3959"/>
<dbReference type="SUPFAM" id="SSF55874">
    <property type="entry name" value="ATPase domain of HSP90 chaperone/DNA topoisomerase II/histidine kinase"/>
    <property type="match status" value="1"/>
</dbReference>
<dbReference type="EMBL" id="QRVJ01000001">
    <property type="protein sequence ID" value="RGS39957.1"/>
    <property type="molecule type" value="Genomic_DNA"/>
</dbReference>
<dbReference type="Proteomes" id="UP000482653">
    <property type="component" value="Unassembled WGS sequence"/>
</dbReference>
<evidence type="ECO:0000313" key="7">
    <source>
        <dbReference type="EMBL" id="MDT4513609.1"/>
    </source>
</evidence>
<evidence type="ECO:0000313" key="8">
    <source>
        <dbReference type="EMBL" id="RGS39957.1"/>
    </source>
</evidence>
<dbReference type="KEGG" id="bcel:BcellWH2_03822"/>
<dbReference type="NCBIfam" id="TIGR00377">
    <property type="entry name" value="ant_ant_sig"/>
    <property type="match status" value="1"/>
</dbReference>
<dbReference type="AlphaFoldDB" id="A0A0P0GUT3"/>
<dbReference type="Proteomes" id="UP000061809">
    <property type="component" value="Chromosome"/>
</dbReference>
<evidence type="ECO:0000313" key="12">
    <source>
        <dbReference type="Proteomes" id="UP000482653"/>
    </source>
</evidence>
<dbReference type="RefSeq" id="WP_007213198.1">
    <property type="nucleotide sequence ID" value="NZ_CAXSKE010000007.1"/>
</dbReference>
<dbReference type="EMBL" id="CP012801">
    <property type="protein sequence ID" value="ALJ61044.1"/>
    <property type="molecule type" value="Genomic_DNA"/>
</dbReference>
<dbReference type="PANTHER" id="PTHR33495:SF2">
    <property type="entry name" value="ANTI-SIGMA FACTOR ANTAGONIST TM_1081-RELATED"/>
    <property type="match status" value="1"/>
</dbReference>
<dbReference type="Pfam" id="PF13581">
    <property type="entry name" value="HATPase_c_2"/>
    <property type="match status" value="1"/>
</dbReference>
<dbReference type="GO" id="GO:0043856">
    <property type="term" value="F:anti-sigma factor antagonist activity"/>
    <property type="evidence" value="ECO:0007669"/>
    <property type="project" value="InterPro"/>
</dbReference>
<feature type="domain" description="STAS" evidence="3">
    <location>
        <begin position="145"/>
        <end position="244"/>
    </location>
</feature>
<reference evidence="11 12" key="3">
    <citation type="journal article" date="2019" name="Nat. Med.">
        <title>A library of human gut bacterial isolates paired with longitudinal multiomics data enables mechanistic microbiome research.</title>
        <authorList>
            <person name="Poyet M."/>
            <person name="Groussin M."/>
            <person name="Gibbons S.M."/>
            <person name="Avila-Pacheco J."/>
            <person name="Jiang X."/>
            <person name="Kearney S.M."/>
            <person name="Perrotta A.R."/>
            <person name="Berdy B."/>
            <person name="Zhao S."/>
            <person name="Lieberman T.D."/>
            <person name="Swanson P.K."/>
            <person name="Smith M."/>
            <person name="Roesemann S."/>
            <person name="Alexander J.E."/>
            <person name="Rich S.A."/>
            <person name="Livny J."/>
            <person name="Vlamakis H."/>
            <person name="Clish C."/>
            <person name="Bullock K."/>
            <person name="Deik A."/>
            <person name="Scott J."/>
            <person name="Pierce K.A."/>
            <person name="Xavier R.J."/>
            <person name="Alm E.J."/>
        </authorList>
    </citation>
    <scope>NUCLEOTIDE SEQUENCE [LARGE SCALE GENOMIC DNA]</scope>
    <source>
        <strain evidence="5 11">BIOML-A7</strain>
        <strain evidence="6 12">BIOML-A8</strain>
    </source>
</reference>
<dbReference type="PANTHER" id="PTHR33495">
    <property type="entry name" value="ANTI-SIGMA FACTOR ANTAGONIST TM_1081-RELATED-RELATED"/>
    <property type="match status" value="1"/>
</dbReference>
<evidence type="ECO:0000256" key="2">
    <source>
        <dbReference type="RuleBase" id="RU003749"/>
    </source>
</evidence>
<dbReference type="InterPro" id="IPR003594">
    <property type="entry name" value="HATPase_dom"/>
</dbReference>
<dbReference type="Proteomes" id="UP000283341">
    <property type="component" value="Unassembled WGS sequence"/>
</dbReference>
<reference evidence="8 10" key="2">
    <citation type="submission" date="2018-08" db="EMBL/GenBank/DDBJ databases">
        <title>A genome reference for cultivated species of the human gut microbiota.</title>
        <authorList>
            <person name="Zou Y."/>
            <person name="Xue W."/>
            <person name="Luo G."/>
        </authorList>
    </citation>
    <scope>NUCLEOTIDE SEQUENCE [LARGE SCALE GENOMIC DNA]</scope>
    <source>
        <strain evidence="8 10">AF22-3AC</strain>
    </source>
</reference>
<protein>
    <recommendedName>
        <fullName evidence="2">Anti-sigma factor antagonist</fullName>
    </recommendedName>
</protein>
<dbReference type="InterPro" id="IPR003658">
    <property type="entry name" value="Anti-sigma_ant"/>
</dbReference>
<evidence type="ECO:0000259" key="3">
    <source>
        <dbReference type="PROSITE" id="PS50801"/>
    </source>
</evidence>
<dbReference type="InterPro" id="IPR036890">
    <property type="entry name" value="HATPase_C_sf"/>
</dbReference>
<reference evidence="7" key="4">
    <citation type="submission" date="2023-08" db="EMBL/GenBank/DDBJ databases">
        <title>Reintroducing virulent viruses to syntetic microbiomes.</title>
        <authorList>
            <person name="Wilde J."/>
            <person name="Boyes R."/>
            <person name="Robinson A.V."/>
            <person name="Daisley B.A."/>
            <person name="Allen-Vercoe E."/>
        </authorList>
    </citation>
    <scope>NUCLEOTIDE SEQUENCE</scope>
    <source>
        <strain evidence="7">225I_12FAA</strain>
    </source>
</reference>
<dbReference type="GeneID" id="66310410"/>
<comment type="similarity">
    <text evidence="1 2">Belongs to the anti-sigma-factor antagonist family.</text>
</comment>
<dbReference type="SUPFAM" id="SSF52091">
    <property type="entry name" value="SpoIIaa-like"/>
    <property type="match status" value="1"/>
</dbReference>
<dbReference type="CDD" id="cd16936">
    <property type="entry name" value="HATPase_RsbW-like"/>
    <property type="match status" value="1"/>
</dbReference>
<sequence length="244" mass="27570">MEKEIIINNKLNETGRISQFMEELGVSLNIPSEIAMSMNLAIEEIIANIIQYAYPKGESSEIQLQAHITPGRLTFQITDEGIAVDPFQKKSPDEKPSLEEQLTKGLGHFLIHRTMDEVNYRTTDTQNLLTLVKRLDIDFKPDALLDTNICRVDGIIVLDIKGRLDTANARDFSIAIQPLLQEDKPNIIVNCEQMSYISSSGLRCFLILQKSVQKNQGSLIIEAMRPEIKNIFEMTGCTSLFNIR</sequence>
<evidence type="ECO:0000313" key="9">
    <source>
        <dbReference type="Proteomes" id="UP000061809"/>
    </source>
</evidence>
<reference evidence="4 9" key="1">
    <citation type="journal article" date="2015" name="Science">
        <title>Genetic determinants of in vivo fitness and diet responsiveness in multiple human gut Bacteroides.</title>
        <authorList>
            <person name="Wu M."/>
            <person name="McNulty N.P."/>
            <person name="Rodionov D.A."/>
            <person name="Khoroshkin M.S."/>
            <person name="Griffin N.W."/>
            <person name="Cheng J."/>
            <person name="Latreille P."/>
            <person name="Kerstetter R.A."/>
            <person name="Terrapon N."/>
            <person name="Henrissat B."/>
            <person name="Osterman A.L."/>
            <person name="Gordon J.I."/>
        </authorList>
    </citation>
    <scope>NUCLEOTIDE SEQUENCE [LARGE SCALE GENOMIC DNA]</scope>
    <source>
        <strain evidence="4 9">WH2</strain>
    </source>
</reference>
<dbReference type="Gene3D" id="3.30.750.24">
    <property type="entry name" value="STAS domain"/>
    <property type="match status" value="1"/>
</dbReference>
<evidence type="ECO:0000313" key="11">
    <source>
        <dbReference type="Proteomes" id="UP000325055"/>
    </source>
</evidence>
<dbReference type="CDD" id="cd07043">
    <property type="entry name" value="STAS_anti-anti-sigma_factors"/>
    <property type="match status" value="1"/>
</dbReference>
<dbReference type="Gene3D" id="3.30.565.10">
    <property type="entry name" value="Histidine kinase-like ATPase, C-terminal domain"/>
    <property type="match status" value="1"/>
</dbReference>
<dbReference type="Proteomes" id="UP000325055">
    <property type="component" value="Unassembled WGS sequence"/>
</dbReference>
<proteinExistence type="inferred from homology"/>
<dbReference type="PROSITE" id="PS50801">
    <property type="entry name" value="STAS"/>
    <property type="match status" value="1"/>
</dbReference>
<dbReference type="EMBL" id="JAVSNH010000001">
    <property type="protein sequence ID" value="MDT4513609.1"/>
    <property type="molecule type" value="Genomic_DNA"/>
</dbReference>
<evidence type="ECO:0000256" key="1">
    <source>
        <dbReference type="ARBA" id="ARBA00009013"/>
    </source>
</evidence>
<dbReference type="InterPro" id="IPR002645">
    <property type="entry name" value="STAS_dom"/>
</dbReference>
<accession>A0A0P0GUT3</accession>
<dbReference type="Proteomes" id="UP001266995">
    <property type="component" value="Unassembled WGS sequence"/>
</dbReference>
<name>A0A0P0GUT3_9BACE</name>
<organism evidence="4 9">
    <name type="scientific">Bacteroides cellulosilyticus</name>
    <dbReference type="NCBI Taxonomy" id="246787"/>
    <lineage>
        <taxon>Bacteria</taxon>
        <taxon>Pseudomonadati</taxon>
        <taxon>Bacteroidota</taxon>
        <taxon>Bacteroidia</taxon>
        <taxon>Bacteroidales</taxon>
        <taxon>Bacteroidaceae</taxon>
        <taxon>Bacteroides</taxon>
    </lineage>
</organism>
<gene>
    <name evidence="4" type="primary">btrV</name>
    <name evidence="4" type="ORF">BcellWH2_03822</name>
    <name evidence="8" type="ORF">DWX97_01380</name>
    <name evidence="5" type="ORF">F2Y86_00235</name>
    <name evidence="6" type="ORF">F2Y87_12865</name>
    <name evidence="7" type="ORF">RO785_21795</name>
</gene>
<dbReference type="EMBL" id="VVYX01000013">
    <property type="protein sequence ID" value="KAA5418809.1"/>
    <property type="molecule type" value="Genomic_DNA"/>
</dbReference>
<evidence type="ECO:0000313" key="5">
    <source>
        <dbReference type="EMBL" id="KAA5411193.1"/>
    </source>
</evidence>
<evidence type="ECO:0000313" key="10">
    <source>
        <dbReference type="Proteomes" id="UP000283341"/>
    </source>
</evidence>
<dbReference type="Pfam" id="PF01740">
    <property type="entry name" value="STAS"/>
    <property type="match status" value="1"/>
</dbReference>